<keyword evidence="4 6" id="KW-0378">Hydrolase</keyword>
<dbReference type="InterPro" id="IPR020583">
    <property type="entry name" value="Inositol_monoP_metal-BS"/>
</dbReference>
<accession>A0ABW0U4E2</accession>
<keyword evidence="5 6" id="KW-0460">Magnesium</keyword>
<evidence type="ECO:0000256" key="5">
    <source>
        <dbReference type="ARBA" id="ARBA00022842"/>
    </source>
</evidence>
<dbReference type="InterPro" id="IPR022337">
    <property type="entry name" value="Inositol_monophosphatase_SuhB"/>
</dbReference>
<dbReference type="CDD" id="cd01639">
    <property type="entry name" value="IMPase"/>
    <property type="match status" value="1"/>
</dbReference>
<comment type="catalytic activity">
    <reaction evidence="1 6">
        <text>a myo-inositol phosphate + H2O = myo-inositol + phosphate</text>
        <dbReference type="Rhea" id="RHEA:24056"/>
        <dbReference type="ChEBI" id="CHEBI:15377"/>
        <dbReference type="ChEBI" id="CHEBI:17268"/>
        <dbReference type="ChEBI" id="CHEBI:43474"/>
        <dbReference type="ChEBI" id="CHEBI:84139"/>
        <dbReference type="EC" id="3.1.3.25"/>
    </reaction>
</comment>
<dbReference type="Gene3D" id="3.30.540.10">
    <property type="entry name" value="Fructose-1,6-Bisphosphatase, subunit A, domain 1"/>
    <property type="match status" value="1"/>
</dbReference>
<sequence length="257" mass="28665">MQTYWKKMLTLAKEWAQEAGEELLQKAEGPLQMTSKTSAIDLVTEMDVWTENFLKENIQTHFPDHSIITEESGEIIGSAPYEWVIDPIDGTVNYAKGIPFYGISIGIRYQKDTVVGLVHAPKLRETYEAIKGEGAFLNGEKITVSTTDKLDRAVLATGFPYDKGVDEDNNLPHFQVILPKIGGIRRLGSAALDLCQVATGRLDGYWELKLNDWDVEAGLLIVEEAGGKTSVKREEKGLFIIGANEAMFSELERLIER</sequence>
<evidence type="ECO:0000256" key="6">
    <source>
        <dbReference type="RuleBase" id="RU364068"/>
    </source>
</evidence>
<evidence type="ECO:0000256" key="2">
    <source>
        <dbReference type="ARBA" id="ARBA00001946"/>
    </source>
</evidence>
<comment type="similarity">
    <text evidence="6">Belongs to the inositol monophosphatase superfamily.</text>
</comment>
<reference evidence="8" key="1">
    <citation type="journal article" date="2019" name="Int. J. Syst. Evol. Microbiol.">
        <title>The Global Catalogue of Microorganisms (GCM) 10K type strain sequencing project: providing services to taxonomists for standard genome sequencing and annotation.</title>
        <authorList>
            <consortium name="The Broad Institute Genomics Platform"/>
            <consortium name="The Broad Institute Genome Sequencing Center for Infectious Disease"/>
            <person name="Wu L."/>
            <person name="Ma J."/>
        </authorList>
    </citation>
    <scope>NUCLEOTIDE SEQUENCE [LARGE SCALE GENOMIC DNA]</scope>
    <source>
        <strain evidence="8">CGMCC 1.15790</strain>
    </source>
</reference>
<evidence type="ECO:0000256" key="1">
    <source>
        <dbReference type="ARBA" id="ARBA00001033"/>
    </source>
</evidence>
<dbReference type="RefSeq" id="WP_270897272.1">
    <property type="nucleotide sequence ID" value="NZ_JBHSPF010000019.1"/>
</dbReference>
<dbReference type="EMBL" id="JBHSPF010000019">
    <property type="protein sequence ID" value="MFC5628347.1"/>
    <property type="molecule type" value="Genomic_DNA"/>
</dbReference>
<dbReference type="PANTHER" id="PTHR20854">
    <property type="entry name" value="INOSITOL MONOPHOSPHATASE"/>
    <property type="match status" value="1"/>
</dbReference>
<keyword evidence="3 6" id="KW-0479">Metal-binding</keyword>
<dbReference type="PRINTS" id="PR00377">
    <property type="entry name" value="IMPHPHTASES"/>
</dbReference>
<dbReference type="PANTHER" id="PTHR20854:SF4">
    <property type="entry name" value="INOSITOL-1-MONOPHOSPHATASE-RELATED"/>
    <property type="match status" value="1"/>
</dbReference>
<name>A0ABW0U4E2_9BACI</name>
<proteinExistence type="inferred from homology"/>
<evidence type="ECO:0000256" key="4">
    <source>
        <dbReference type="ARBA" id="ARBA00022801"/>
    </source>
</evidence>
<evidence type="ECO:0000313" key="8">
    <source>
        <dbReference type="Proteomes" id="UP001596143"/>
    </source>
</evidence>
<dbReference type="Pfam" id="PF00459">
    <property type="entry name" value="Inositol_P"/>
    <property type="match status" value="1"/>
</dbReference>
<dbReference type="EC" id="3.1.3.25" evidence="6"/>
<dbReference type="InterPro" id="IPR033942">
    <property type="entry name" value="IMPase"/>
</dbReference>
<dbReference type="InterPro" id="IPR000760">
    <property type="entry name" value="Inositol_monophosphatase-like"/>
</dbReference>
<dbReference type="PROSITE" id="PS00629">
    <property type="entry name" value="IMP_1"/>
    <property type="match status" value="1"/>
</dbReference>
<gene>
    <name evidence="7" type="ORF">ACFPTR_05475</name>
</gene>
<evidence type="ECO:0000256" key="3">
    <source>
        <dbReference type="ARBA" id="ARBA00022723"/>
    </source>
</evidence>
<organism evidence="7 8">
    <name type="scientific">Aliibacillus thermotolerans</name>
    <dbReference type="NCBI Taxonomy" id="1834418"/>
    <lineage>
        <taxon>Bacteria</taxon>
        <taxon>Bacillati</taxon>
        <taxon>Bacillota</taxon>
        <taxon>Bacilli</taxon>
        <taxon>Bacillales</taxon>
        <taxon>Bacillaceae</taxon>
        <taxon>Aliibacillus</taxon>
    </lineage>
</organism>
<dbReference type="Gene3D" id="3.40.190.80">
    <property type="match status" value="1"/>
</dbReference>
<keyword evidence="8" id="KW-1185">Reference proteome</keyword>
<protein>
    <recommendedName>
        <fullName evidence="6">Inositol-1-monophosphatase</fullName>
        <ecNumber evidence="6">3.1.3.25</ecNumber>
    </recommendedName>
</protein>
<evidence type="ECO:0000313" key="7">
    <source>
        <dbReference type="EMBL" id="MFC5628347.1"/>
    </source>
</evidence>
<comment type="caution">
    <text evidence="7">The sequence shown here is derived from an EMBL/GenBank/DDBJ whole genome shotgun (WGS) entry which is preliminary data.</text>
</comment>
<comment type="cofactor">
    <cofactor evidence="2 6">
        <name>Mg(2+)</name>
        <dbReference type="ChEBI" id="CHEBI:18420"/>
    </cofactor>
</comment>
<dbReference type="Proteomes" id="UP001596143">
    <property type="component" value="Unassembled WGS sequence"/>
</dbReference>
<dbReference type="PRINTS" id="PR01959">
    <property type="entry name" value="SBIMPHPHTASE"/>
</dbReference>
<dbReference type="SUPFAM" id="SSF56655">
    <property type="entry name" value="Carbohydrate phosphatase"/>
    <property type="match status" value="1"/>
</dbReference>